<reference evidence="1 2" key="1">
    <citation type="submission" date="2018-07" db="EMBL/GenBank/DDBJ databases">
        <title>Genomic Encyclopedia of Type Strains, Phase IV (KMG-IV): sequencing the most valuable type-strain genomes for metagenomic binning, comparative biology and taxonomic classification.</title>
        <authorList>
            <person name="Goeker M."/>
        </authorList>
    </citation>
    <scope>NUCLEOTIDE SEQUENCE [LARGE SCALE GENOMIC DNA]</scope>
    <source>
        <strain evidence="1 2">DSM 44952</strain>
    </source>
</reference>
<accession>A0A370GN55</accession>
<protein>
    <submittedName>
        <fullName evidence="1">Uncharacterized protein</fullName>
    </submittedName>
</protein>
<dbReference type="RefSeq" id="WP_068024044.1">
    <property type="nucleotide sequence ID" value="NZ_QQAZ01000018.1"/>
</dbReference>
<keyword evidence="2" id="KW-1185">Reference proteome</keyword>
<evidence type="ECO:0000313" key="1">
    <source>
        <dbReference type="EMBL" id="RDI43854.1"/>
    </source>
</evidence>
<name>A0A370GN55_9NOCA</name>
<dbReference type="OrthoDB" id="4553303at2"/>
<dbReference type="Proteomes" id="UP000255355">
    <property type="component" value="Unassembled WGS sequence"/>
</dbReference>
<dbReference type="AlphaFoldDB" id="A0A370GN55"/>
<comment type="caution">
    <text evidence="1">The sequence shown here is derived from an EMBL/GenBank/DDBJ whole genome shotgun (WGS) entry which is preliminary data.</text>
</comment>
<gene>
    <name evidence="1" type="ORF">DFR68_11834</name>
</gene>
<dbReference type="EMBL" id="QQAZ01000018">
    <property type="protein sequence ID" value="RDI43854.1"/>
    <property type="molecule type" value="Genomic_DNA"/>
</dbReference>
<organism evidence="1 2">
    <name type="scientific">Nocardia mexicana</name>
    <dbReference type="NCBI Taxonomy" id="279262"/>
    <lineage>
        <taxon>Bacteria</taxon>
        <taxon>Bacillati</taxon>
        <taxon>Actinomycetota</taxon>
        <taxon>Actinomycetes</taxon>
        <taxon>Mycobacteriales</taxon>
        <taxon>Nocardiaceae</taxon>
        <taxon>Nocardia</taxon>
    </lineage>
</organism>
<evidence type="ECO:0000313" key="2">
    <source>
        <dbReference type="Proteomes" id="UP000255355"/>
    </source>
</evidence>
<sequence length="119" mass="13145">MSAEDVAKWQKLAEQARAGEVYLDDEAVARECLKACGDRITSLEQMLAQVFRTKTVSGFGDFVMADDLAKKFIEQGVDVEESIRQEIETVKNMQEVMRLSVSKLVGQDVDNAGNIKGTA</sequence>
<proteinExistence type="predicted"/>